<dbReference type="Proteomes" id="UP000823775">
    <property type="component" value="Unassembled WGS sequence"/>
</dbReference>
<evidence type="ECO:0000313" key="1">
    <source>
        <dbReference type="EMBL" id="MCD9644875.1"/>
    </source>
</evidence>
<accession>A0ABS8VF85</accession>
<keyword evidence="2" id="KW-1185">Reference proteome</keyword>
<name>A0ABS8VF85_DATST</name>
<organism evidence="1 2">
    <name type="scientific">Datura stramonium</name>
    <name type="common">Jimsonweed</name>
    <name type="synonym">Common thornapple</name>
    <dbReference type="NCBI Taxonomy" id="4076"/>
    <lineage>
        <taxon>Eukaryota</taxon>
        <taxon>Viridiplantae</taxon>
        <taxon>Streptophyta</taxon>
        <taxon>Embryophyta</taxon>
        <taxon>Tracheophyta</taxon>
        <taxon>Spermatophyta</taxon>
        <taxon>Magnoliopsida</taxon>
        <taxon>eudicotyledons</taxon>
        <taxon>Gunneridae</taxon>
        <taxon>Pentapetalae</taxon>
        <taxon>asterids</taxon>
        <taxon>lamiids</taxon>
        <taxon>Solanales</taxon>
        <taxon>Solanaceae</taxon>
        <taxon>Solanoideae</taxon>
        <taxon>Datureae</taxon>
        <taxon>Datura</taxon>
    </lineage>
</organism>
<proteinExistence type="predicted"/>
<protein>
    <submittedName>
        <fullName evidence="1">Uncharacterized protein</fullName>
    </submittedName>
</protein>
<dbReference type="EMBL" id="JACEIK010004270">
    <property type="protein sequence ID" value="MCD9644875.1"/>
    <property type="molecule type" value="Genomic_DNA"/>
</dbReference>
<gene>
    <name evidence="1" type="ORF">HAX54_033399</name>
</gene>
<comment type="caution">
    <text evidence="1">The sequence shown here is derived from an EMBL/GenBank/DDBJ whole genome shotgun (WGS) entry which is preliminary data.</text>
</comment>
<reference evidence="1 2" key="1">
    <citation type="journal article" date="2021" name="BMC Genomics">
        <title>Datura genome reveals duplications of psychoactive alkaloid biosynthetic genes and high mutation rate following tissue culture.</title>
        <authorList>
            <person name="Rajewski A."/>
            <person name="Carter-House D."/>
            <person name="Stajich J."/>
            <person name="Litt A."/>
        </authorList>
    </citation>
    <scope>NUCLEOTIDE SEQUENCE [LARGE SCALE GENOMIC DNA]</scope>
    <source>
        <strain evidence="1">AR-01</strain>
    </source>
</reference>
<evidence type="ECO:0000313" key="2">
    <source>
        <dbReference type="Proteomes" id="UP000823775"/>
    </source>
</evidence>
<sequence length="90" mass="9679">MAVVGSEVVEKNGVVVQKMGSFGSGKKMKGHGSRMSRIGQTGWSTFKILHTCDCVGLALTDRDLGTASLMQIRHRCSSFPKPSRPCLPVT</sequence>